<keyword evidence="2" id="KW-0812">Transmembrane</keyword>
<feature type="region of interest" description="Disordered" evidence="1">
    <location>
        <begin position="407"/>
        <end position="440"/>
    </location>
</feature>
<gene>
    <name evidence="4" type="ORF">LY89DRAFT_726555</name>
</gene>
<feature type="transmembrane region" description="Helical" evidence="2">
    <location>
        <begin position="363"/>
        <end position="384"/>
    </location>
</feature>
<feature type="chain" id="PRO_5007287796" evidence="3">
    <location>
        <begin position="23"/>
        <end position="454"/>
    </location>
</feature>
<reference evidence="4 5" key="1">
    <citation type="submission" date="2015-10" db="EMBL/GenBank/DDBJ databases">
        <title>Full genome of DAOMC 229536 Phialocephala scopiformis, a fungal endophyte of spruce producing the potent anti-insectan compound rugulosin.</title>
        <authorList>
            <consortium name="DOE Joint Genome Institute"/>
            <person name="Walker A.K."/>
            <person name="Frasz S.L."/>
            <person name="Seifert K.A."/>
            <person name="Miller J.D."/>
            <person name="Mondo S.J."/>
            <person name="Labutti K."/>
            <person name="Lipzen A."/>
            <person name="Dockter R."/>
            <person name="Kennedy M."/>
            <person name="Grigoriev I.V."/>
            <person name="Spatafora J.W."/>
        </authorList>
    </citation>
    <scope>NUCLEOTIDE SEQUENCE [LARGE SCALE GENOMIC DNA]</scope>
    <source>
        <strain evidence="4 5">CBS 120377</strain>
    </source>
</reference>
<evidence type="ECO:0000256" key="2">
    <source>
        <dbReference type="SAM" id="Phobius"/>
    </source>
</evidence>
<dbReference type="OrthoDB" id="536881at2759"/>
<proteinExistence type="predicted"/>
<accession>A0A132B373</accession>
<dbReference type="RefSeq" id="XP_018060719.1">
    <property type="nucleotide sequence ID" value="XM_018219061.1"/>
</dbReference>
<keyword evidence="2" id="KW-1133">Transmembrane helix</keyword>
<dbReference type="InParanoid" id="A0A132B373"/>
<evidence type="ECO:0000256" key="3">
    <source>
        <dbReference type="SAM" id="SignalP"/>
    </source>
</evidence>
<name>A0A132B373_MOLSC</name>
<dbReference type="GeneID" id="28828787"/>
<dbReference type="AlphaFoldDB" id="A0A132B373"/>
<dbReference type="EMBL" id="KQ947447">
    <property type="protein sequence ID" value="KUJ06364.1"/>
    <property type="molecule type" value="Genomic_DNA"/>
</dbReference>
<protein>
    <submittedName>
        <fullName evidence="4">Uncharacterized protein</fullName>
    </submittedName>
</protein>
<sequence length="454" mass="48187">MPCKTNTWRGLTWLSMVGLLLTASNLTNKQALFIASNFTGACSLDPISSISDGIAIYNVDTQSPNSAPYLTSINADMLNNIGTAGFSGFDSVPMLRYISMSGLVSIGSLELHVGPANVDLQFPSLSSAESIFLTGNINNTNFDKLITVTNDLTIAPTVPLADGSASALEYANINWQTFNLMSLTFPVLQNTTSFYAVGNFTSIDAPRLATIAGAGVGNPQSTGLTIAANGTPLGFDFPALQNVTQVSLFGTISDFSFPRLERIDGDFSFRGSPIPTNVNLTALNNVSSIVLDGNIASYSFPSLRYIEHDLIINSEGLLDCDPAMNTWSSATHLSDDPVLNITYSCQGSGGSNSGKAALTSGTIIGIAIGCATITIGAMVLAGLYQRRKRKFEPKVAAPAYEHELNQRTWRRGSRGEDGLPEYAPPVPPRDGVRRGNVTSWGGVTAVETLPGYEP</sequence>
<dbReference type="KEGG" id="psco:LY89DRAFT_726555"/>
<evidence type="ECO:0000313" key="5">
    <source>
        <dbReference type="Proteomes" id="UP000070700"/>
    </source>
</evidence>
<evidence type="ECO:0000313" key="4">
    <source>
        <dbReference type="EMBL" id="KUJ06364.1"/>
    </source>
</evidence>
<keyword evidence="5" id="KW-1185">Reference proteome</keyword>
<evidence type="ECO:0000256" key="1">
    <source>
        <dbReference type="SAM" id="MobiDB-lite"/>
    </source>
</evidence>
<keyword evidence="2" id="KW-0472">Membrane</keyword>
<organism evidence="4 5">
    <name type="scientific">Mollisia scopiformis</name>
    <name type="common">Conifer needle endophyte fungus</name>
    <name type="synonym">Phialocephala scopiformis</name>
    <dbReference type="NCBI Taxonomy" id="149040"/>
    <lineage>
        <taxon>Eukaryota</taxon>
        <taxon>Fungi</taxon>
        <taxon>Dikarya</taxon>
        <taxon>Ascomycota</taxon>
        <taxon>Pezizomycotina</taxon>
        <taxon>Leotiomycetes</taxon>
        <taxon>Helotiales</taxon>
        <taxon>Mollisiaceae</taxon>
        <taxon>Mollisia</taxon>
    </lineage>
</organism>
<keyword evidence="3" id="KW-0732">Signal</keyword>
<feature type="signal peptide" evidence="3">
    <location>
        <begin position="1"/>
        <end position="22"/>
    </location>
</feature>
<dbReference type="Proteomes" id="UP000070700">
    <property type="component" value="Unassembled WGS sequence"/>
</dbReference>